<feature type="domain" description="HTH crp-type" evidence="1">
    <location>
        <begin position="51"/>
        <end position="105"/>
    </location>
</feature>
<organism evidence="2 3">
    <name type="scientific">Roseomonas fluvialis</name>
    <dbReference type="NCBI Taxonomy" id="1750527"/>
    <lineage>
        <taxon>Bacteria</taxon>
        <taxon>Pseudomonadati</taxon>
        <taxon>Pseudomonadota</taxon>
        <taxon>Alphaproteobacteria</taxon>
        <taxon>Acetobacterales</taxon>
        <taxon>Roseomonadaceae</taxon>
        <taxon>Roseomonas</taxon>
    </lineage>
</organism>
<evidence type="ECO:0000259" key="1">
    <source>
        <dbReference type="Pfam" id="PF13545"/>
    </source>
</evidence>
<gene>
    <name evidence="2" type="ORF">Rmf_01630</name>
</gene>
<dbReference type="InterPro" id="IPR036390">
    <property type="entry name" value="WH_DNA-bd_sf"/>
</dbReference>
<dbReference type="Pfam" id="PF13545">
    <property type="entry name" value="HTH_Crp_2"/>
    <property type="match status" value="1"/>
</dbReference>
<evidence type="ECO:0000313" key="3">
    <source>
        <dbReference type="Proteomes" id="UP000831327"/>
    </source>
</evidence>
<dbReference type="InterPro" id="IPR012318">
    <property type="entry name" value="HTH_CRP"/>
</dbReference>
<dbReference type="Proteomes" id="UP000831327">
    <property type="component" value="Chromosome"/>
</dbReference>
<protein>
    <recommendedName>
        <fullName evidence="1">HTH crp-type domain-containing protein</fullName>
    </recommendedName>
</protein>
<dbReference type="EMBL" id="AP025637">
    <property type="protein sequence ID" value="BDG70234.1"/>
    <property type="molecule type" value="Genomic_DNA"/>
</dbReference>
<evidence type="ECO:0000313" key="2">
    <source>
        <dbReference type="EMBL" id="BDG70234.1"/>
    </source>
</evidence>
<proteinExistence type="predicted"/>
<accession>A0ABN6NXZ5</accession>
<dbReference type="InterPro" id="IPR036388">
    <property type="entry name" value="WH-like_DNA-bd_sf"/>
</dbReference>
<dbReference type="Gene3D" id="1.10.10.10">
    <property type="entry name" value="Winged helix-like DNA-binding domain superfamily/Winged helix DNA-binding domain"/>
    <property type="match status" value="1"/>
</dbReference>
<keyword evidence="3" id="KW-1185">Reference proteome</keyword>
<dbReference type="RefSeq" id="WP_244457577.1">
    <property type="nucleotide sequence ID" value="NZ_AP025637.1"/>
</dbReference>
<dbReference type="SUPFAM" id="SSF46785">
    <property type="entry name" value="Winged helix' DNA-binding domain"/>
    <property type="match status" value="1"/>
</dbReference>
<name>A0ABN6NXZ5_9PROT</name>
<reference evidence="2 3" key="1">
    <citation type="journal article" date="2016" name="Microbes Environ.">
        <title>Phylogenetically diverse aerobic anoxygenic phototrophic bacteria isolated from epilithic biofilms in Tama river, Japan.</title>
        <authorList>
            <person name="Hirose S."/>
            <person name="Matsuura K."/>
            <person name="Haruta S."/>
        </authorList>
    </citation>
    <scope>NUCLEOTIDE SEQUENCE [LARGE SCALE GENOMIC DNA]</scope>
    <source>
        <strain evidence="2 3">S08</strain>
    </source>
</reference>
<sequence>MLKPDGLHRIVTASPKQAAGGSDTVEVAALWRAIETIAGIGGGFGGVTTIRVWAALLLNRERSTGVVRMDRADVARLVGISPGRMSRILTALAAAKMIERRREHISGKRGPGRLVIVIL</sequence>